<evidence type="ECO:0000313" key="3">
    <source>
        <dbReference type="Proteomes" id="UP001066276"/>
    </source>
</evidence>
<accession>A0AAV7R4W7</accession>
<evidence type="ECO:0000256" key="1">
    <source>
        <dbReference type="SAM" id="MobiDB-lite"/>
    </source>
</evidence>
<organism evidence="2 3">
    <name type="scientific">Pleurodeles waltl</name>
    <name type="common">Iberian ribbed newt</name>
    <dbReference type="NCBI Taxonomy" id="8319"/>
    <lineage>
        <taxon>Eukaryota</taxon>
        <taxon>Metazoa</taxon>
        <taxon>Chordata</taxon>
        <taxon>Craniata</taxon>
        <taxon>Vertebrata</taxon>
        <taxon>Euteleostomi</taxon>
        <taxon>Amphibia</taxon>
        <taxon>Batrachia</taxon>
        <taxon>Caudata</taxon>
        <taxon>Salamandroidea</taxon>
        <taxon>Salamandridae</taxon>
        <taxon>Pleurodelinae</taxon>
        <taxon>Pleurodeles</taxon>
    </lineage>
</organism>
<dbReference type="Proteomes" id="UP001066276">
    <property type="component" value="Chromosome 6"/>
</dbReference>
<sequence>MRPGNFLVPGYTVYYRRLRDSLYFPGNTDPGRCTSSDGSKNKSQEIRFLQPEERRTADPQACREGGRPQLLWPQPYRPVSNFENLLPRRIRQGPATSEALEDCPGLQETPVNSDPVQNQLLVCNKEATSKDFTFSSGSVRLYTLHSTPPVRPAENQHLREDSPATASP</sequence>
<dbReference type="EMBL" id="JANPWB010000010">
    <property type="protein sequence ID" value="KAJ1146932.1"/>
    <property type="molecule type" value="Genomic_DNA"/>
</dbReference>
<comment type="caution">
    <text evidence="2">The sequence shown here is derived from an EMBL/GenBank/DDBJ whole genome shotgun (WGS) entry which is preliminary data.</text>
</comment>
<gene>
    <name evidence="2" type="ORF">NDU88_013184</name>
</gene>
<proteinExistence type="predicted"/>
<feature type="region of interest" description="Disordered" evidence="1">
    <location>
        <begin position="52"/>
        <end position="74"/>
    </location>
</feature>
<reference evidence="2" key="1">
    <citation type="journal article" date="2022" name="bioRxiv">
        <title>Sequencing and chromosome-scale assembly of the giantPleurodeles waltlgenome.</title>
        <authorList>
            <person name="Brown T."/>
            <person name="Elewa A."/>
            <person name="Iarovenko S."/>
            <person name="Subramanian E."/>
            <person name="Araus A.J."/>
            <person name="Petzold A."/>
            <person name="Susuki M."/>
            <person name="Suzuki K.-i.T."/>
            <person name="Hayashi T."/>
            <person name="Toyoda A."/>
            <person name="Oliveira C."/>
            <person name="Osipova E."/>
            <person name="Leigh N.D."/>
            <person name="Simon A."/>
            <person name="Yun M.H."/>
        </authorList>
    </citation>
    <scope>NUCLEOTIDE SEQUENCE</scope>
    <source>
        <strain evidence="2">20211129_DDA</strain>
        <tissue evidence="2">Liver</tissue>
    </source>
</reference>
<keyword evidence="3" id="KW-1185">Reference proteome</keyword>
<name>A0AAV7R4W7_PLEWA</name>
<feature type="region of interest" description="Disordered" evidence="1">
    <location>
        <begin position="93"/>
        <end position="112"/>
    </location>
</feature>
<protein>
    <submittedName>
        <fullName evidence="2">Uncharacterized protein</fullName>
    </submittedName>
</protein>
<dbReference type="AlphaFoldDB" id="A0AAV7R4W7"/>
<feature type="region of interest" description="Disordered" evidence="1">
    <location>
        <begin position="145"/>
        <end position="168"/>
    </location>
</feature>
<evidence type="ECO:0000313" key="2">
    <source>
        <dbReference type="EMBL" id="KAJ1146932.1"/>
    </source>
</evidence>